<keyword evidence="1" id="KW-0732">Signal</keyword>
<dbReference type="Proteomes" id="UP000504636">
    <property type="component" value="Unplaced"/>
</dbReference>
<dbReference type="AlphaFoldDB" id="A0A6A6Z1C5"/>
<sequence length="98" mass="10579">MRVSAIITLCSAFIAGVSAAPVAEKRGNIYGAVLYRDLNFGGDAEYMWVDDDSCVQVSDGMQDKASSLKIYAGQTCNLYNAYSYGEGEGWIVFEGPTD</sequence>
<dbReference type="EMBL" id="MU003694">
    <property type="protein sequence ID" value="KAF2814911.1"/>
    <property type="molecule type" value="Genomic_DNA"/>
</dbReference>
<evidence type="ECO:0000313" key="3">
    <source>
        <dbReference type="Proteomes" id="UP000504636"/>
    </source>
</evidence>
<gene>
    <name evidence="2 4" type="ORF">BDZ99DRAFT_515674</name>
</gene>
<keyword evidence="3" id="KW-1185">Reference proteome</keyword>
<protein>
    <submittedName>
        <fullName evidence="2 4">Uncharacterized protein</fullName>
    </submittedName>
</protein>
<feature type="chain" id="PRO_5044629482" evidence="1">
    <location>
        <begin position="20"/>
        <end position="98"/>
    </location>
</feature>
<evidence type="ECO:0000256" key="1">
    <source>
        <dbReference type="SAM" id="SignalP"/>
    </source>
</evidence>
<reference evidence="4" key="3">
    <citation type="submission" date="2025-04" db="UniProtKB">
        <authorList>
            <consortium name="RefSeq"/>
        </authorList>
    </citation>
    <scope>IDENTIFICATION</scope>
    <source>
        <strain evidence="4">CBS 304.34</strain>
    </source>
</reference>
<feature type="signal peptide" evidence="1">
    <location>
        <begin position="1"/>
        <end position="19"/>
    </location>
</feature>
<evidence type="ECO:0000313" key="2">
    <source>
        <dbReference type="EMBL" id="KAF2814911.1"/>
    </source>
</evidence>
<organism evidence="2">
    <name type="scientific">Mytilinidion resinicola</name>
    <dbReference type="NCBI Taxonomy" id="574789"/>
    <lineage>
        <taxon>Eukaryota</taxon>
        <taxon>Fungi</taxon>
        <taxon>Dikarya</taxon>
        <taxon>Ascomycota</taxon>
        <taxon>Pezizomycotina</taxon>
        <taxon>Dothideomycetes</taxon>
        <taxon>Pleosporomycetidae</taxon>
        <taxon>Mytilinidiales</taxon>
        <taxon>Mytilinidiaceae</taxon>
        <taxon>Mytilinidion</taxon>
    </lineage>
</organism>
<reference evidence="2 4" key="1">
    <citation type="journal article" date="2020" name="Stud. Mycol.">
        <title>101 Dothideomycetes genomes: a test case for predicting lifestyles and emergence of pathogens.</title>
        <authorList>
            <person name="Haridas S."/>
            <person name="Albert R."/>
            <person name="Binder M."/>
            <person name="Bloem J."/>
            <person name="Labutti K."/>
            <person name="Salamov A."/>
            <person name="Andreopoulos B."/>
            <person name="Baker S."/>
            <person name="Barry K."/>
            <person name="Bills G."/>
            <person name="Bluhm B."/>
            <person name="Cannon C."/>
            <person name="Castanera R."/>
            <person name="Culley D."/>
            <person name="Daum C."/>
            <person name="Ezra D."/>
            <person name="Gonzalez J."/>
            <person name="Henrissat B."/>
            <person name="Kuo A."/>
            <person name="Liang C."/>
            <person name="Lipzen A."/>
            <person name="Lutzoni F."/>
            <person name="Magnuson J."/>
            <person name="Mondo S."/>
            <person name="Nolan M."/>
            <person name="Ohm R."/>
            <person name="Pangilinan J."/>
            <person name="Park H.-J."/>
            <person name="Ramirez L."/>
            <person name="Alfaro M."/>
            <person name="Sun H."/>
            <person name="Tritt A."/>
            <person name="Yoshinaga Y."/>
            <person name="Zwiers L.-H."/>
            <person name="Turgeon B."/>
            <person name="Goodwin S."/>
            <person name="Spatafora J."/>
            <person name="Crous P."/>
            <person name="Grigoriev I."/>
        </authorList>
    </citation>
    <scope>NUCLEOTIDE SEQUENCE</scope>
    <source>
        <strain evidence="2 4">CBS 304.34</strain>
    </source>
</reference>
<dbReference type="Gene3D" id="2.60.20.10">
    <property type="entry name" value="Crystallins"/>
    <property type="match status" value="1"/>
</dbReference>
<reference evidence="4" key="2">
    <citation type="submission" date="2020-04" db="EMBL/GenBank/DDBJ databases">
        <authorList>
            <consortium name="NCBI Genome Project"/>
        </authorList>
    </citation>
    <scope>NUCLEOTIDE SEQUENCE</scope>
    <source>
        <strain evidence="4">CBS 304.34</strain>
    </source>
</reference>
<name>A0A6A6Z1C5_9PEZI</name>
<dbReference type="GeneID" id="54465888"/>
<proteinExistence type="predicted"/>
<dbReference type="OrthoDB" id="4450874at2759"/>
<accession>A0A6A6Z1C5</accession>
<evidence type="ECO:0000313" key="4">
    <source>
        <dbReference type="RefSeq" id="XP_033581875.1"/>
    </source>
</evidence>
<dbReference type="RefSeq" id="XP_033581875.1">
    <property type="nucleotide sequence ID" value="XM_033724995.1"/>
</dbReference>